<dbReference type="Proteomes" id="UP000233786">
    <property type="component" value="Unassembled WGS sequence"/>
</dbReference>
<evidence type="ECO:0000313" key="3">
    <source>
        <dbReference type="Proteomes" id="UP000233786"/>
    </source>
</evidence>
<feature type="region of interest" description="Disordered" evidence="1">
    <location>
        <begin position="17"/>
        <end position="46"/>
    </location>
</feature>
<keyword evidence="3" id="KW-1185">Reference proteome</keyword>
<evidence type="ECO:0000256" key="1">
    <source>
        <dbReference type="SAM" id="MobiDB-lite"/>
    </source>
</evidence>
<sequence length="46" mass="5278">MGNDLWVTLRELEGMVRKNDHERNESDLNDDESDSSASENVRANDL</sequence>
<gene>
    <name evidence="2" type="ORF">A8926_3719</name>
</gene>
<feature type="compositionally biased region" description="Basic and acidic residues" evidence="1">
    <location>
        <begin position="17"/>
        <end position="26"/>
    </location>
</feature>
<organism evidence="2 3">
    <name type="scientific">Saccharopolyspora spinosa</name>
    <dbReference type="NCBI Taxonomy" id="60894"/>
    <lineage>
        <taxon>Bacteria</taxon>
        <taxon>Bacillati</taxon>
        <taxon>Actinomycetota</taxon>
        <taxon>Actinomycetes</taxon>
        <taxon>Pseudonocardiales</taxon>
        <taxon>Pseudonocardiaceae</taxon>
        <taxon>Saccharopolyspora</taxon>
    </lineage>
</organism>
<reference evidence="2" key="1">
    <citation type="submission" date="2017-12" db="EMBL/GenBank/DDBJ databases">
        <title>Sequencing the genomes of 1000 Actinobacteria strains.</title>
        <authorList>
            <person name="Klenk H.-P."/>
        </authorList>
    </citation>
    <scope>NUCLEOTIDE SEQUENCE [LARGE SCALE GENOMIC DNA]</scope>
    <source>
        <strain evidence="2">DSM 44228</strain>
    </source>
</reference>
<proteinExistence type="predicted"/>
<name>A0A2N3XZ22_SACSN</name>
<dbReference type="EMBL" id="PJNB01000001">
    <property type="protein sequence ID" value="PKW15937.1"/>
    <property type="molecule type" value="Genomic_DNA"/>
</dbReference>
<comment type="caution">
    <text evidence="2">The sequence shown here is derived from an EMBL/GenBank/DDBJ whole genome shotgun (WGS) entry which is preliminary data.</text>
</comment>
<evidence type="ECO:0000313" key="2">
    <source>
        <dbReference type="EMBL" id="PKW15937.1"/>
    </source>
</evidence>
<dbReference type="AlphaFoldDB" id="A0A2N3XZ22"/>
<protein>
    <submittedName>
        <fullName evidence="2">Uncharacterized protein</fullName>
    </submittedName>
</protein>
<accession>A0A2N3XZ22</accession>
<dbReference type="STRING" id="994479.GCA_000194155_03498"/>